<proteinExistence type="inferred from homology"/>
<evidence type="ECO:0000256" key="1">
    <source>
        <dbReference type="ARBA" id="ARBA00007626"/>
    </source>
</evidence>
<feature type="repeat" description="PPR" evidence="3">
    <location>
        <begin position="13"/>
        <end position="47"/>
    </location>
</feature>
<dbReference type="InterPro" id="IPR011990">
    <property type="entry name" value="TPR-like_helical_dom_sf"/>
</dbReference>
<keyword evidence="2" id="KW-0677">Repeat</keyword>
<feature type="repeat" description="PPR" evidence="3">
    <location>
        <begin position="48"/>
        <end position="82"/>
    </location>
</feature>
<dbReference type="PROSITE" id="PS51375">
    <property type="entry name" value="PPR"/>
    <property type="match status" value="3"/>
</dbReference>
<evidence type="ECO:0000313" key="4">
    <source>
        <dbReference type="EMBL" id="CDY72679.1"/>
    </source>
</evidence>
<evidence type="ECO:0000256" key="3">
    <source>
        <dbReference type="PROSITE-ProRule" id="PRU00708"/>
    </source>
</evidence>
<reference evidence="4" key="1">
    <citation type="journal article" date="2014" name="Science">
        <title>Plant genetics. Early allopolyploid evolution in the post-Neolithic Brassica napus oilseed genome.</title>
        <authorList>
            <person name="Chalhoub B."/>
            <person name="Denoeud F."/>
            <person name="Liu S."/>
            <person name="Parkin I.A."/>
            <person name="Tang H."/>
            <person name="Wang X."/>
            <person name="Chiquet J."/>
            <person name="Belcram H."/>
            <person name="Tong C."/>
            <person name="Samans B."/>
            <person name="Correa M."/>
            <person name="Da Silva C."/>
            <person name="Just J."/>
            <person name="Falentin C."/>
            <person name="Koh C.S."/>
            <person name="Le Clainche I."/>
            <person name="Bernard M."/>
            <person name="Bento P."/>
            <person name="Noel B."/>
            <person name="Labadie K."/>
            <person name="Alberti A."/>
            <person name="Charles M."/>
            <person name="Arnaud D."/>
            <person name="Guo H."/>
            <person name="Daviaud C."/>
            <person name="Alamery S."/>
            <person name="Jabbari K."/>
            <person name="Zhao M."/>
            <person name="Edger P.P."/>
            <person name="Chelaifa H."/>
            <person name="Tack D."/>
            <person name="Lassalle G."/>
            <person name="Mestiri I."/>
            <person name="Schnel N."/>
            <person name="Le Paslier M.C."/>
            <person name="Fan G."/>
            <person name="Renault V."/>
            <person name="Bayer P.E."/>
            <person name="Golicz A.A."/>
            <person name="Manoli S."/>
            <person name="Lee T.H."/>
            <person name="Thi V.H."/>
            <person name="Chalabi S."/>
            <person name="Hu Q."/>
            <person name="Fan C."/>
            <person name="Tollenaere R."/>
            <person name="Lu Y."/>
            <person name="Battail C."/>
            <person name="Shen J."/>
            <person name="Sidebottom C.H."/>
            <person name="Wang X."/>
            <person name="Canaguier A."/>
            <person name="Chauveau A."/>
            <person name="Berard A."/>
            <person name="Deniot G."/>
            <person name="Guan M."/>
            <person name="Liu Z."/>
            <person name="Sun F."/>
            <person name="Lim Y.P."/>
            <person name="Lyons E."/>
            <person name="Town C.D."/>
            <person name="Bancroft I."/>
            <person name="Wang X."/>
            <person name="Meng J."/>
            <person name="Ma J."/>
            <person name="Pires J.C."/>
            <person name="King G.J."/>
            <person name="Brunel D."/>
            <person name="Delourme R."/>
            <person name="Renard M."/>
            <person name="Aury J.M."/>
            <person name="Adams K.L."/>
            <person name="Batley J."/>
            <person name="Snowdon R.J."/>
            <person name="Tost J."/>
            <person name="Edwards D."/>
            <person name="Zhou Y."/>
            <person name="Hua W."/>
            <person name="Sharpe A.G."/>
            <person name="Paterson A.H."/>
            <person name="Guan C."/>
            <person name="Wincker P."/>
        </authorList>
    </citation>
    <scope>NUCLEOTIDE SEQUENCE [LARGE SCALE GENOMIC DNA]</scope>
</reference>
<dbReference type="Pfam" id="PF12854">
    <property type="entry name" value="PPR_1"/>
    <property type="match status" value="1"/>
</dbReference>
<dbReference type="Gene3D" id="1.25.40.10">
    <property type="entry name" value="Tetratricopeptide repeat domain"/>
    <property type="match status" value="1"/>
</dbReference>
<dbReference type="OMA" id="MEGMHET"/>
<dbReference type="AlphaFoldDB" id="A0A078K184"/>
<dbReference type="STRING" id="3708.A0A078K184"/>
<protein>
    <submittedName>
        <fullName evidence="4">BnaCnng78770D protein</fullName>
    </submittedName>
</protein>
<evidence type="ECO:0000256" key="2">
    <source>
        <dbReference type="ARBA" id="ARBA00022737"/>
    </source>
</evidence>
<dbReference type="InterPro" id="IPR002885">
    <property type="entry name" value="PPR_rpt"/>
</dbReference>
<dbReference type="PANTHER" id="PTHR47941">
    <property type="entry name" value="PENTATRICOPEPTIDE REPEAT-CONTAINING PROTEIN 3, MITOCHONDRIAL"/>
    <property type="match status" value="1"/>
</dbReference>
<name>A0A078K184_BRANA</name>
<dbReference type="PaxDb" id="3708-A0A078K184"/>
<dbReference type="EMBL" id="LK052677">
    <property type="protein sequence ID" value="CDY72679.1"/>
    <property type="molecule type" value="Genomic_DNA"/>
</dbReference>
<sequence length="151" mass="16922">MFKVMQKSNIDLNTTIYNTIVHGMCVASKLDEAWSLFLNLLHSGLQPDVQTYSILINALLKAGNFVGAEKLYSEMIRMGVVPNTITFNTMIDGLCKQNRLDEAKHFLCSYEPKLNVGSISFIARKHNVRADLLAKGACSQNFIFFDVNSLI</sequence>
<dbReference type="Gramene" id="CDY72679">
    <property type="protein sequence ID" value="CDY72679"/>
    <property type="gene ID" value="GSBRNA2T00034533001"/>
</dbReference>
<dbReference type="NCBIfam" id="TIGR00756">
    <property type="entry name" value="PPR"/>
    <property type="match status" value="3"/>
</dbReference>
<feature type="non-terminal residue" evidence="4">
    <location>
        <position position="151"/>
    </location>
</feature>
<feature type="repeat" description="PPR" evidence="3">
    <location>
        <begin position="83"/>
        <end position="118"/>
    </location>
</feature>
<comment type="similarity">
    <text evidence="1">Belongs to the PPR family. P subfamily.</text>
</comment>
<accession>A0A078K184</accession>
<gene>
    <name evidence="4" type="primary">BnaCnng78770D</name>
    <name evidence="4" type="ORF">GSBRNA2T00034533001</name>
</gene>
<reference evidence="4" key="2">
    <citation type="submission" date="2014-06" db="EMBL/GenBank/DDBJ databases">
        <authorList>
            <person name="Genoscope - CEA"/>
        </authorList>
    </citation>
    <scope>NUCLEOTIDE SEQUENCE</scope>
</reference>
<organism evidence="4">
    <name type="scientific">Brassica napus</name>
    <name type="common">Rape</name>
    <dbReference type="NCBI Taxonomy" id="3708"/>
    <lineage>
        <taxon>Eukaryota</taxon>
        <taxon>Viridiplantae</taxon>
        <taxon>Streptophyta</taxon>
        <taxon>Embryophyta</taxon>
        <taxon>Tracheophyta</taxon>
        <taxon>Spermatophyta</taxon>
        <taxon>Magnoliopsida</taxon>
        <taxon>eudicotyledons</taxon>
        <taxon>Gunneridae</taxon>
        <taxon>Pentapetalae</taxon>
        <taxon>rosids</taxon>
        <taxon>malvids</taxon>
        <taxon>Brassicales</taxon>
        <taxon>Brassicaceae</taxon>
        <taxon>Brassiceae</taxon>
        <taxon>Brassica</taxon>
    </lineage>
</organism>
<dbReference type="Pfam" id="PF13041">
    <property type="entry name" value="PPR_2"/>
    <property type="match status" value="1"/>
</dbReference>